<sequence length="300" mass="34859">MEKICLGTVQFGMDYGINNKKGKRSVNEIHEIIKFGIDKGIVFFDTAPVYGDAEEIIGDYILKNKLDEINIFTKLTLEKNDITCEKKELREIIFNQVNTSIKKMNLKKLYALLLHNPEYMYNERIVNELYNLKKIGVTKNIGVSIYNVEDALYAVNNLKIDYIQIPFNVFDLRLNKTNFFEITKEKNIKVLARSSFLQGLLFMEPNDAEKRVKNSGVYLNKFNEILKKYDYTVLEGALLFSKYSLGIDYIVIGVDSLDQLIEINEIYGKSVSKEYIKEINETFLNVDYGVLLPYLWSKKH</sequence>
<dbReference type="SUPFAM" id="SSF51430">
    <property type="entry name" value="NAD(P)-linked oxidoreductase"/>
    <property type="match status" value="1"/>
</dbReference>
<proteinExistence type="predicted"/>
<reference evidence="2 3" key="1">
    <citation type="submission" date="2023-08" db="EMBL/GenBank/DDBJ databases">
        <title>Helicovermis profunda gen. nov., sp. nov., a novel mesophilic, fermentative bacterium within the Bacillota from a deep-sea hydrothermal vent chimney.</title>
        <authorList>
            <person name="Miyazaki U."/>
            <person name="Mizutani D."/>
            <person name="Hashimoto Y."/>
            <person name="Tame A."/>
            <person name="Sawayama S."/>
            <person name="Miyazaki J."/>
            <person name="Takai K."/>
            <person name="Nakagawa S."/>
        </authorList>
    </citation>
    <scope>NUCLEOTIDE SEQUENCE [LARGE SCALE GENOMIC DNA]</scope>
    <source>
        <strain evidence="2 3">S502</strain>
    </source>
</reference>
<evidence type="ECO:0000313" key="2">
    <source>
        <dbReference type="EMBL" id="BEP30200.1"/>
    </source>
</evidence>
<evidence type="ECO:0000313" key="3">
    <source>
        <dbReference type="Proteomes" id="UP001321786"/>
    </source>
</evidence>
<dbReference type="Proteomes" id="UP001321786">
    <property type="component" value="Chromosome"/>
</dbReference>
<dbReference type="KEGG" id="hprf:HLPR_25310"/>
<dbReference type="RefSeq" id="WP_338535799.1">
    <property type="nucleotide sequence ID" value="NZ_AP028654.1"/>
</dbReference>
<dbReference type="InterPro" id="IPR053135">
    <property type="entry name" value="AKR2_Oxidoreductase"/>
</dbReference>
<dbReference type="PRINTS" id="PR00069">
    <property type="entry name" value="ALDKETRDTASE"/>
</dbReference>
<feature type="domain" description="NADP-dependent oxidoreductase" evidence="1">
    <location>
        <begin position="3"/>
        <end position="281"/>
    </location>
</feature>
<dbReference type="PANTHER" id="PTHR43312">
    <property type="entry name" value="D-THREO-ALDOSE 1-DEHYDROGENASE"/>
    <property type="match status" value="1"/>
</dbReference>
<protein>
    <submittedName>
        <fullName evidence="2">Aldo/keto reductase</fullName>
    </submittedName>
</protein>
<dbReference type="InterPro" id="IPR020471">
    <property type="entry name" value="AKR"/>
</dbReference>
<evidence type="ECO:0000259" key="1">
    <source>
        <dbReference type="Pfam" id="PF00248"/>
    </source>
</evidence>
<dbReference type="CDD" id="cd19097">
    <property type="entry name" value="AKR_unchar"/>
    <property type="match status" value="1"/>
</dbReference>
<dbReference type="PANTHER" id="PTHR43312:SF1">
    <property type="entry name" value="NADP-DEPENDENT OXIDOREDUCTASE DOMAIN-CONTAINING PROTEIN"/>
    <property type="match status" value="1"/>
</dbReference>
<dbReference type="GO" id="GO:0016491">
    <property type="term" value="F:oxidoreductase activity"/>
    <property type="evidence" value="ECO:0007669"/>
    <property type="project" value="InterPro"/>
</dbReference>
<dbReference type="Gene3D" id="3.20.20.100">
    <property type="entry name" value="NADP-dependent oxidoreductase domain"/>
    <property type="match status" value="1"/>
</dbReference>
<organism evidence="2 3">
    <name type="scientific">Helicovermis profundi</name>
    <dbReference type="NCBI Taxonomy" id="3065157"/>
    <lineage>
        <taxon>Bacteria</taxon>
        <taxon>Bacillati</taxon>
        <taxon>Bacillota</taxon>
        <taxon>Clostridia</taxon>
        <taxon>Helicovermis</taxon>
    </lineage>
</organism>
<name>A0AAU9EYP0_9FIRM</name>
<gene>
    <name evidence="2" type="ORF">HLPR_25310</name>
</gene>
<keyword evidence="3" id="KW-1185">Reference proteome</keyword>
<dbReference type="InterPro" id="IPR023210">
    <property type="entry name" value="NADP_OxRdtase_dom"/>
</dbReference>
<dbReference type="InterPro" id="IPR036812">
    <property type="entry name" value="NAD(P)_OxRdtase_dom_sf"/>
</dbReference>
<dbReference type="EMBL" id="AP028654">
    <property type="protein sequence ID" value="BEP30200.1"/>
    <property type="molecule type" value="Genomic_DNA"/>
</dbReference>
<dbReference type="AlphaFoldDB" id="A0AAU9EYP0"/>
<accession>A0AAU9EYP0</accession>
<dbReference type="Pfam" id="PF00248">
    <property type="entry name" value="Aldo_ket_red"/>
    <property type="match status" value="1"/>
</dbReference>